<name>A0A2A3YLF3_9MICO</name>
<dbReference type="OrthoDB" id="2679245at2"/>
<evidence type="ECO:0000313" key="2">
    <source>
        <dbReference type="Proteomes" id="UP000218598"/>
    </source>
</evidence>
<dbReference type="Proteomes" id="UP000218598">
    <property type="component" value="Unassembled WGS sequence"/>
</dbReference>
<reference evidence="1 2" key="1">
    <citation type="journal article" date="2017" name="Elife">
        <title>Extensive horizontal gene transfer in cheese-associated bacteria.</title>
        <authorList>
            <person name="Bonham K.S."/>
            <person name="Wolfe B.E."/>
            <person name="Dutton R.J."/>
        </authorList>
    </citation>
    <scope>NUCLEOTIDE SEQUENCE [LARGE SCALE GENOMIC DNA]</scope>
    <source>
        <strain evidence="1 2">341_9</strain>
    </source>
</reference>
<organism evidence="1 2">
    <name type="scientific">Brachybacterium alimentarium</name>
    <dbReference type="NCBI Taxonomy" id="47845"/>
    <lineage>
        <taxon>Bacteria</taxon>
        <taxon>Bacillati</taxon>
        <taxon>Actinomycetota</taxon>
        <taxon>Actinomycetes</taxon>
        <taxon>Micrococcales</taxon>
        <taxon>Dermabacteraceae</taxon>
        <taxon>Brachybacterium</taxon>
    </lineage>
</organism>
<evidence type="ECO:0000313" key="1">
    <source>
        <dbReference type="EMBL" id="PCC39925.1"/>
    </source>
</evidence>
<gene>
    <name evidence="1" type="ORF">CIK66_06875</name>
</gene>
<keyword evidence="2" id="KW-1185">Reference proteome</keyword>
<dbReference type="AlphaFoldDB" id="A0A2A3YLF3"/>
<evidence type="ECO:0008006" key="3">
    <source>
        <dbReference type="Google" id="ProtNLM"/>
    </source>
</evidence>
<dbReference type="EMBL" id="NRGR01000011">
    <property type="protein sequence ID" value="PCC39925.1"/>
    <property type="molecule type" value="Genomic_DNA"/>
</dbReference>
<sequence>MLTALRTELRRTNFSGRSVSLGEGAAVVAGVSLLALRSPGRADGAVLAGIGALGLVDDVLEPHQRRAGRAVSKGLRGHFGALRRGRLTTGAAKALGIPVLALVGAAAAPAPRSGAMVLADGALAAGCANLANLLDLRPGRALKVALPAAAALTVGADGTGPRSRSARDLALAALIPGLLAVPADLREHGMLGDSGANILGAAVGVSAARALSVPARLALLSVVVALTLASERVSFSAVIDSTPALRTVDAWGRRSAPAETGEDR</sequence>
<accession>A0A2A3YLF3</accession>
<proteinExistence type="predicted"/>
<protein>
    <recommendedName>
        <fullName evidence="3">Glycosyl transferase</fullName>
    </recommendedName>
</protein>
<comment type="caution">
    <text evidence="1">The sequence shown here is derived from an EMBL/GenBank/DDBJ whole genome shotgun (WGS) entry which is preliminary data.</text>
</comment>